<keyword evidence="5 8" id="KW-0547">Nucleotide-binding</keyword>
<keyword evidence="4" id="KW-0808">Transferase</keyword>
<dbReference type="HOGENOM" id="CLU_000288_21_4_1"/>
<dbReference type="SUPFAM" id="SSF57850">
    <property type="entry name" value="RING/U-box"/>
    <property type="match status" value="1"/>
</dbReference>
<dbReference type="InterPro" id="IPR001245">
    <property type="entry name" value="Ser-Thr/Tyr_kinase_cat_dom"/>
</dbReference>
<evidence type="ECO:0000313" key="12">
    <source>
        <dbReference type="Proteomes" id="UP000001514"/>
    </source>
</evidence>
<dbReference type="Gramene" id="EFJ15196">
    <property type="protein sequence ID" value="EFJ15196"/>
    <property type="gene ID" value="SELMODRAFT_33560"/>
</dbReference>
<dbReference type="FunFam" id="3.30.200.20:FF:000162">
    <property type="entry name" value="Adenine nucleotide alpha hydrolase-like domain kinase"/>
    <property type="match status" value="1"/>
</dbReference>
<dbReference type="GO" id="GO:0004672">
    <property type="term" value="F:protein kinase activity"/>
    <property type="evidence" value="ECO:0007669"/>
    <property type="project" value="InterPro"/>
</dbReference>
<feature type="non-terminal residue" evidence="11">
    <location>
        <position position="358"/>
    </location>
</feature>
<evidence type="ECO:0000256" key="4">
    <source>
        <dbReference type="ARBA" id="ARBA00022679"/>
    </source>
</evidence>
<dbReference type="Pfam" id="PF07714">
    <property type="entry name" value="PK_Tyr_Ser-Thr"/>
    <property type="match status" value="1"/>
</dbReference>
<dbReference type="SMART" id="SM00220">
    <property type="entry name" value="S_TKc"/>
    <property type="match status" value="1"/>
</dbReference>
<evidence type="ECO:0000256" key="2">
    <source>
        <dbReference type="ARBA" id="ARBA00004906"/>
    </source>
</evidence>
<evidence type="ECO:0000256" key="7">
    <source>
        <dbReference type="ARBA" id="ARBA00022840"/>
    </source>
</evidence>
<dbReference type="GO" id="GO:0016567">
    <property type="term" value="P:protein ubiquitination"/>
    <property type="evidence" value="ECO:0007669"/>
    <property type="project" value="UniProtKB-UniPathway"/>
</dbReference>
<feature type="domain" description="Protein kinase" evidence="9">
    <location>
        <begin position="17"/>
        <end position="283"/>
    </location>
</feature>
<evidence type="ECO:0000256" key="6">
    <source>
        <dbReference type="ARBA" id="ARBA00022786"/>
    </source>
</evidence>
<dbReference type="AlphaFoldDB" id="D8SKB4"/>
<keyword evidence="6" id="KW-0833">Ubl conjugation pathway</keyword>
<dbReference type="PANTHER" id="PTHR45647:SF139">
    <property type="entry name" value="OS02G0152300 PROTEIN"/>
    <property type="match status" value="1"/>
</dbReference>
<dbReference type="PROSITE" id="PS00107">
    <property type="entry name" value="PROTEIN_KINASE_ATP"/>
    <property type="match status" value="1"/>
</dbReference>
<dbReference type="CDD" id="cd16655">
    <property type="entry name" value="RING-Ubox_WDSUB1-like"/>
    <property type="match status" value="1"/>
</dbReference>
<name>D8SKB4_SELML</name>
<comment type="pathway">
    <text evidence="2">Protein modification; protein ubiquitination.</text>
</comment>
<evidence type="ECO:0000256" key="8">
    <source>
        <dbReference type="PROSITE-ProRule" id="PRU10141"/>
    </source>
</evidence>
<dbReference type="InterPro" id="IPR013083">
    <property type="entry name" value="Znf_RING/FYVE/PHD"/>
</dbReference>
<feature type="domain" description="U-box" evidence="10">
    <location>
        <begin position="291"/>
        <end position="358"/>
    </location>
</feature>
<reference evidence="11 12" key="1">
    <citation type="journal article" date="2011" name="Science">
        <title>The Selaginella genome identifies genetic changes associated with the evolution of vascular plants.</title>
        <authorList>
            <person name="Banks J.A."/>
            <person name="Nishiyama T."/>
            <person name="Hasebe M."/>
            <person name="Bowman J.L."/>
            <person name="Gribskov M."/>
            <person name="dePamphilis C."/>
            <person name="Albert V.A."/>
            <person name="Aono N."/>
            <person name="Aoyama T."/>
            <person name="Ambrose B.A."/>
            <person name="Ashton N.W."/>
            <person name="Axtell M.J."/>
            <person name="Barker E."/>
            <person name="Barker M.S."/>
            <person name="Bennetzen J.L."/>
            <person name="Bonawitz N.D."/>
            <person name="Chapple C."/>
            <person name="Cheng C."/>
            <person name="Correa L.G."/>
            <person name="Dacre M."/>
            <person name="DeBarry J."/>
            <person name="Dreyer I."/>
            <person name="Elias M."/>
            <person name="Engstrom E.M."/>
            <person name="Estelle M."/>
            <person name="Feng L."/>
            <person name="Finet C."/>
            <person name="Floyd S.K."/>
            <person name="Frommer W.B."/>
            <person name="Fujita T."/>
            <person name="Gramzow L."/>
            <person name="Gutensohn M."/>
            <person name="Harholt J."/>
            <person name="Hattori M."/>
            <person name="Heyl A."/>
            <person name="Hirai T."/>
            <person name="Hiwatashi Y."/>
            <person name="Ishikawa M."/>
            <person name="Iwata M."/>
            <person name="Karol K.G."/>
            <person name="Koehler B."/>
            <person name="Kolukisaoglu U."/>
            <person name="Kubo M."/>
            <person name="Kurata T."/>
            <person name="Lalonde S."/>
            <person name="Li K."/>
            <person name="Li Y."/>
            <person name="Litt A."/>
            <person name="Lyons E."/>
            <person name="Manning G."/>
            <person name="Maruyama T."/>
            <person name="Michael T.P."/>
            <person name="Mikami K."/>
            <person name="Miyazaki S."/>
            <person name="Morinaga S."/>
            <person name="Murata T."/>
            <person name="Mueller-Roeber B."/>
            <person name="Nelson D.R."/>
            <person name="Obara M."/>
            <person name="Oguri Y."/>
            <person name="Olmstead R.G."/>
            <person name="Onodera N."/>
            <person name="Petersen B.L."/>
            <person name="Pils B."/>
            <person name="Prigge M."/>
            <person name="Rensing S.A."/>
            <person name="Riano-Pachon D.M."/>
            <person name="Roberts A.W."/>
            <person name="Sato Y."/>
            <person name="Scheller H.V."/>
            <person name="Schulz B."/>
            <person name="Schulz C."/>
            <person name="Shakirov E.V."/>
            <person name="Shibagaki N."/>
            <person name="Shinohara N."/>
            <person name="Shippen D.E."/>
            <person name="Soerensen I."/>
            <person name="Sotooka R."/>
            <person name="Sugimoto N."/>
            <person name="Sugita M."/>
            <person name="Sumikawa N."/>
            <person name="Tanurdzic M."/>
            <person name="Theissen G."/>
            <person name="Ulvskov P."/>
            <person name="Wakazuki S."/>
            <person name="Weng J.K."/>
            <person name="Willats W.W."/>
            <person name="Wipf D."/>
            <person name="Wolf P.G."/>
            <person name="Yang L."/>
            <person name="Zimmer A.D."/>
            <person name="Zhu Q."/>
            <person name="Mitros T."/>
            <person name="Hellsten U."/>
            <person name="Loque D."/>
            <person name="Otillar R."/>
            <person name="Salamov A."/>
            <person name="Schmutz J."/>
            <person name="Shapiro H."/>
            <person name="Lindquist E."/>
            <person name="Lucas S."/>
            <person name="Rokhsar D."/>
            <person name="Grigoriev I.V."/>
        </authorList>
    </citation>
    <scope>NUCLEOTIDE SEQUENCE [LARGE SCALE GENOMIC DNA]</scope>
</reference>
<dbReference type="OrthoDB" id="4062651at2759"/>
<gene>
    <name evidence="11" type="ORF">SELMODRAFT_33560</name>
</gene>
<feature type="non-terminal residue" evidence="11">
    <location>
        <position position="1"/>
    </location>
</feature>
<dbReference type="InterPro" id="IPR017441">
    <property type="entry name" value="Protein_kinase_ATP_BS"/>
</dbReference>
<dbReference type="Pfam" id="PF04564">
    <property type="entry name" value="U-box"/>
    <property type="match status" value="1"/>
</dbReference>
<dbReference type="UniPathway" id="UPA00143"/>
<protein>
    <recommendedName>
        <fullName evidence="3">RING-type E3 ubiquitin transferase</fullName>
        <ecNumber evidence="3">2.3.2.27</ecNumber>
    </recommendedName>
</protein>
<dbReference type="Gene3D" id="1.10.510.10">
    <property type="entry name" value="Transferase(Phosphotransferase) domain 1"/>
    <property type="match status" value="1"/>
</dbReference>
<dbReference type="SMART" id="SM00504">
    <property type="entry name" value="Ubox"/>
    <property type="match status" value="1"/>
</dbReference>
<dbReference type="InterPro" id="IPR000719">
    <property type="entry name" value="Prot_kinase_dom"/>
</dbReference>
<organism evidence="12">
    <name type="scientific">Selaginella moellendorffii</name>
    <name type="common">Spikemoss</name>
    <dbReference type="NCBI Taxonomy" id="88036"/>
    <lineage>
        <taxon>Eukaryota</taxon>
        <taxon>Viridiplantae</taxon>
        <taxon>Streptophyta</taxon>
        <taxon>Embryophyta</taxon>
        <taxon>Tracheophyta</taxon>
        <taxon>Lycopodiopsida</taxon>
        <taxon>Selaginellales</taxon>
        <taxon>Selaginellaceae</taxon>
        <taxon>Selaginella</taxon>
    </lineage>
</organism>
<feature type="binding site" evidence="8">
    <location>
        <position position="44"/>
    </location>
    <ligand>
        <name>ATP</name>
        <dbReference type="ChEBI" id="CHEBI:30616"/>
    </ligand>
</feature>
<dbReference type="Gene3D" id="3.30.200.20">
    <property type="entry name" value="Phosphorylase Kinase, domain 1"/>
    <property type="match status" value="1"/>
</dbReference>
<dbReference type="EC" id="2.3.2.27" evidence="3"/>
<evidence type="ECO:0000313" key="11">
    <source>
        <dbReference type="EMBL" id="EFJ15196.1"/>
    </source>
</evidence>
<dbReference type="GO" id="GO:0061630">
    <property type="term" value="F:ubiquitin protein ligase activity"/>
    <property type="evidence" value="ECO:0007669"/>
    <property type="project" value="UniProtKB-EC"/>
</dbReference>
<dbReference type="Proteomes" id="UP000001514">
    <property type="component" value="Unassembled WGS sequence"/>
</dbReference>
<evidence type="ECO:0000256" key="1">
    <source>
        <dbReference type="ARBA" id="ARBA00000900"/>
    </source>
</evidence>
<dbReference type="InParanoid" id="D8SKB4"/>
<proteinExistence type="predicted"/>
<evidence type="ECO:0000256" key="3">
    <source>
        <dbReference type="ARBA" id="ARBA00012483"/>
    </source>
</evidence>
<evidence type="ECO:0000256" key="5">
    <source>
        <dbReference type="ARBA" id="ARBA00022741"/>
    </source>
</evidence>
<dbReference type="PROSITE" id="PS51698">
    <property type="entry name" value="U_BOX"/>
    <property type="match status" value="1"/>
</dbReference>
<dbReference type="FunCoup" id="D8SKB4">
    <property type="interactions" value="1468"/>
</dbReference>
<evidence type="ECO:0000259" key="9">
    <source>
        <dbReference type="PROSITE" id="PS50011"/>
    </source>
</evidence>
<sequence length="358" mass="40368">KYTQFTFEELRDIADNFSENNKIGEGSYGHVYKGTLHRTNVAVKVLRHDSWQGPQEFEQEVEVLSRLHHPHIVLLLGGNPEKKCLVYEYLENGSLEDRLFCKDDSPPISCLTRYQIAVEVGTALLFLHKAKPQPIVLRDLKPSNILLDKNYNSKISDVGLARFMPGDETSVRSTSPVGTFAYIDPEYQREGSFNAKSDVFAFGIILLQLLTATSPVGIIHKVSTAVDQGHLMEILDTSAGEWPLAAATQLACIGLNCAEVQRKNRPELENVLQMLETMNHLFRSEERPKSAAPTLFLCPILQEVMEYPVIASDGYTYEYDAIIRWLQKSDASPMTNLPLENKNLTPNRVVRSAICEWK</sequence>
<keyword evidence="12" id="KW-1185">Reference proteome</keyword>
<dbReference type="InterPro" id="IPR003613">
    <property type="entry name" value="Ubox_domain"/>
</dbReference>
<dbReference type="InterPro" id="IPR051348">
    <property type="entry name" value="U-box_ubiquitin_ligases"/>
</dbReference>
<comment type="catalytic activity">
    <reaction evidence="1">
        <text>S-ubiquitinyl-[E2 ubiquitin-conjugating enzyme]-L-cysteine + [acceptor protein]-L-lysine = [E2 ubiquitin-conjugating enzyme]-L-cysteine + N(6)-ubiquitinyl-[acceptor protein]-L-lysine.</text>
        <dbReference type="EC" id="2.3.2.27"/>
    </reaction>
</comment>
<dbReference type="KEGG" id="smo:SELMODRAFT_33560"/>
<dbReference type="SUPFAM" id="SSF56112">
    <property type="entry name" value="Protein kinase-like (PK-like)"/>
    <property type="match status" value="1"/>
</dbReference>
<dbReference type="eggNOG" id="ENOG502QQ92">
    <property type="taxonomic scope" value="Eukaryota"/>
</dbReference>
<dbReference type="PANTHER" id="PTHR45647">
    <property type="entry name" value="OS02G0152300 PROTEIN"/>
    <property type="match status" value="1"/>
</dbReference>
<dbReference type="EMBL" id="GL377624">
    <property type="protein sequence ID" value="EFJ15196.1"/>
    <property type="molecule type" value="Genomic_DNA"/>
</dbReference>
<dbReference type="PROSITE" id="PS50011">
    <property type="entry name" value="PROTEIN_KINASE_DOM"/>
    <property type="match status" value="1"/>
</dbReference>
<keyword evidence="7 8" id="KW-0067">ATP-binding</keyword>
<dbReference type="Gene3D" id="3.30.40.10">
    <property type="entry name" value="Zinc/RING finger domain, C3HC4 (zinc finger)"/>
    <property type="match status" value="1"/>
</dbReference>
<dbReference type="GO" id="GO:0005524">
    <property type="term" value="F:ATP binding"/>
    <property type="evidence" value="ECO:0007669"/>
    <property type="project" value="UniProtKB-UniRule"/>
</dbReference>
<dbReference type="OMA" id="KECEHEV"/>
<evidence type="ECO:0000259" key="10">
    <source>
        <dbReference type="PROSITE" id="PS51698"/>
    </source>
</evidence>
<accession>D8SKB4</accession>
<dbReference type="InterPro" id="IPR011009">
    <property type="entry name" value="Kinase-like_dom_sf"/>
</dbReference>